<keyword evidence="3" id="KW-1185">Reference proteome</keyword>
<feature type="signal peptide" evidence="1">
    <location>
        <begin position="1"/>
        <end position="23"/>
    </location>
</feature>
<dbReference type="EMBL" id="JANFQO010000009">
    <property type="protein sequence ID" value="MCQ4165423.1"/>
    <property type="molecule type" value="Genomic_DNA"/>
</dbReference>
<dbReference type="Proteomes" id="UP001165498">
    <property type="component" value="Unassembled WGS sequence"/>
</dbReference>
<evidence type="ECO:0000256" key="1">
    <source>
        <dbReference type="SAM" id="SignalP"/>
    </source>
</evidence>
<accession>A0ABT1QT05</accession>
<evidence type="ECO:0000313" key="3">
    <source>
        <dbReference type="Proteomes" id="UP001165498"/>
    </source>
</evidence>
<protein>
    <submittedName>
        <fullName evidence="2">Uncharacterized protein</fullName>
    </submittedName>
</protein>
<sequence>MRPMLYRSLFALSLAALAGAACAAAETPATAEIPANWTALGGELGFIWNTDLLRDIGITSLTADAERRDRRGFTLVPLRDQAGLRFAVNRLNFDHFIDGRLTLRGGFTLTLPDGAISLADASLRPRAGDAQTLDLVDAQGNTWFYLDKLMYAIGRGGRTLEVKTLDLRLHADLARRLGKPQTAGLTVAQLRMQLDVTAQNGEYIQLRGNPPVWPGTTVPNAPTQHYQADVFMLSFFGQYSRCTRSLANPFQSCDGPGGATDGYAVFTPSSTLRNNVNNGTPAVTVPGDPNGTSSALYTADVAWNQMFSGSYPPYDNDQHPYLIWNLYRLYDGKIEQIGRSGMKHAFLTTNQGCSASPGSGGSDSHILGRSCSDTYGTSNNDSNEDLGPRSEVVPATAEWGRCGSIYDSDCDLNWNPGGNNDYSQRMIVRESQLAQPGSTYLFESWYIVRDDINIYNTMGTLPVTFSYNGLWSLENGTPFRLGPAINRWVDPAASAPDRRNVELSSPEGRARVAVIAQAAGAGSWRYEYAVMNFDFARARTQGTDRHGDDGDPAQRFRVIHNMGFDRFSVPLPAGASAAQFEFSDGDLDPANDWTASVADGKVTWTAPVNPTPPANVPPVRNPLSWGTLFRFRLVANSAPADAALDLHVAESGTPAAYSVTVLGPAAVDAIFADDFEG</sequence>
<evidence type="ECO:0000313" key="2">
    <source>
        <dbReference type="EMBL" id="MCQ4165423.1"/>
    </source>
</evidence>
<keyword evidence="1" id="KW-0732">Signal</keyword>
<feature type="chain" id="PRO_5045720584" evidence="1">
    <location>
        <begin position="24"/>
        <end position="677"/>
    </location>
</feature>
<organism evidence="2 3">
    <name type="scientific">Tahibacter harae</name>
    <dbReference type="NCBI Taxonomy" id="2963937"/>
    <lineage>
        <taxon>Bacteria</taxon>
        <taxon>Pseudomonadati</taxon>
        <taxon>Pseudomonadota</taxon>
        <taxon>Gammaproteobacteria</taxon>
        <taxon>Lysobacterales</taxon>
        <taxon>Rhodanobacteraceae</taxon>
        <taxon>Tahibacter</taxon>
    </lineage>
</organism>
<dbReference type="RefSeq" id="WP_255914590.1">
    <property type="nucleotide sequence ID" value="NZ_JANFQO010000009.1"/>
</dbReference>
<reference evidence="2" key="1">
    <citation type="submission" date="2022-07" db="EMBL/GenBank/DDBJ databases">
        <title>Tahibacter sp., a new gammaproteobacterium isolated from the silt sample collected at pig farm.</title>
        <authorList>
            <person name="Chen H."/>
        </authorList>
    </citation>
    <scope>NUCLEOTIDE SEQUENCE</scope>
    <source>
        <strain evidence="2">P2K</strain>
    </source>
</reference>
<gene>
    <name evidence="2" type="ORF">NM961_11955</name>
</gene>
<comment type="caution">
    <text evidence="2">The sequence shown here is derived from an EMBL/GenBank/DDBJ whole genome shotgun (WGS) entry which is preliminary data.</text>
</comment>
<dbReference type="PROSITE" id="PS51257">
    <property type="entry name" value="PROKAR_LIPOPROTEIN"/>
    <property type="match status" value="1"/>
</dbReference>
<proteinExistence type="predicted"/>
<name>A0ABT1QT05_9GAMM</name>